<gene>
    <name evidence="2" type="ORF">GMD78_10865</name>
</gene>
<dbReference type="InterPro" id="IPR000073">
    <property type="entry name" value="AB_hydrolase_1"/>
</dbReference>
<proteinExistence type="predicted"/>
<dbReference type="PANTHER" id="PTHR43798:SF33">
    <property type="entry name" value="HYDROLASE, PUTATIVE (AFU_ORTHOLOGUE AFUA_2G14860)-RELATED"/>
    <property type="match status" value="1"/>
</dbReference>
<dbReference type="InterPro" id="IPR029058">
    <property type="entry name" value="AB_hydrolase_fold"/>
</dbReference>
<evidence type="ECO:0000313" key="2">
    <source>
        <dbReference type="EMBL" id="MUK88894.1"/>
    </source>
</evidence>
<dbReference type="SUPFAM" id="SSF53474">
    <property type="entry name" value="alpha/beta-Hydrolases"/>
    <property type="match status" value="1"/>
</dbReference>
<dbReference type="PRINTS" id="PR00111">
    <property type="entry name" value="ABHYDROLASE"/>
</dbReference>
<dbReference type="GO" id="GO:0046464">
    <property type="term" value="P:acylglycerol catabolic process"/>
    <property type="evidence" value="ECO:0007669"/>
    <property type="project" value="TreeGrafter"/>
</dbReference>
<dbReference type="AlphaFoldDB" id="A0A6N8FKP6"/>
<reference evidence="2 3" key="1">
    <citation type="submission" date="2019-11" db="EMBL/GenBank/DDBJ databases">
        <authorList>
            <person name="Li X."/>
        </authorList>
    </citation>
    <scope>NUCLEOTIDE SEQUENCE [LARGE SCALE GENOMIC DNA]</scope>
    <source>
        <strain evidence="2 3">L9</strain>
    </source>
</reference>
<dbReference type="EMBL" id="WOCA01000007">
    <property type="protein sequence ID" value="MUK88894.1"/>
    <property type="molecule type" value="Genomic_DNA"/>
</dbReference>
<evidence type="ECO:0000313" key="3">
    <source>
        <dbReference type="Proteomes" id="UP000469125"/>
    </source>
</evidence>
<evidence type="ECO:0000259" key="1">
    <source>
        <dbReference type="Pfam" id="PF00561"/>
    </source>
</evidence>
<dbReference type="Proteomes" id="UP000469125">
    <property type="component" value="Unassembled WGS sequence"/>
</dbReference>
<accession>A0A6N8FKP6</accession>
<keyword evidence="3" id="KW-1185">Reference proteome</keyword>
<dbReference type="Pfam" id="PF00561">
    <property type="entry name" value="Abhydrolase_1"/>
    <property type="match status" value="1"/>
</dbReference>
<dbReference type="GO" id="GO:0016020">
    <property type="term" value="C:membrane"/>
    <property type="evidence" value="ECO:0007669"/>
    <property type="project" value="TreeGrafter"/>
</dbReference>
<organism evidence="2 3">
    <name type="scientific">Ornithinibacillus caprae</name>
    <dbReference type="NCBI Taxonomy" id="2678566"/>
    <lineage>
        <taxon>Bacteria</taxon>
        <taxon>Bacillati</taxon>
        <taxon>Bacillota</taxon>
        <taxon>Bacilli</taxon>
        <taxon>Bacillales</taxon>
        <taxon>Bacillaceae</taxon>
        <taxon>Ornithinibacillus</taxon>
    </lineage>
</organism>
<dbReference type="Gene3D" id="3.40.50.1820">
    <property type="entry name" value="alpha/beta hydrolase"/>
    <property type="match status" value="1"/>
</dbReference>
<dbReference type="GO" id="GO:0047372">
    <property type="term" value="F:monoacylglycerol lipase activity"/>
    <property type="evidence" value="ECO:0007669"/>
    <property type="project" value="TreeGrafter"/>
</dbReference>
<name>A0A6N8FKP6_9BACI</name>
<dbReference type="InterPro" id="IPR050266">
    <property type="entry name" value="AB_hydrolase_sf"/>
</dbReference>
<feature type="domain" description="AB hydrolase-1" evidence="1">
    <location>
        <begin position="64"/>
        <end position="170"/>
    </location>
</feature>
<sequence>MKKAIIMRNILNVIGFPLYLINRTIHNKRRQAPIGDLIEVGGKKIHTIVTGDKDARCTVILDAGLSCCSLDWVHIQPELSKFTRVVSFDRPGYGWSTLANGKYTSEDMVSDLHQLLTELYIEGPLILVGHSYGGLNMRLFASKFPEKVAGIVLIDSVHENRYISNYWDQSRKKEYKKSNRLFQLGFIMSEIGIPRLLGLAVGRKWLPAPYQDVAHYTSYQPSAYEAVCKEFIYAEKSAQLVKQASPLEQNLPVTVLSSKNNDPTWKQQQELLGNLTNNVSTIQTNHGHSMHLENPKLVIEVIKDLVLIIKGELNETNN</sequence>
<dbReference type="PANTHER" id="PTHR43798">
    <property type="entry name" value="MONOACYLGLYCEROL LIPASE"/>
    <property type="match status" value="1"/>
</dbReference>
<keyword evidence="2" id="KW-0378">Hydrolase</keyword>
<comment type="caution">
    <text evidence="2">The sequence shown here is derived from an EMBL/GenBank/DDBJ whole genome shotgun (WGS) entry which is preliminary data.</text>
</comment>
<protein>
    <submittedName>
        <fullName evidence="2">Alpha/beta fold hydrolase</fullName>
    </submittedName>
</protein>